<protein>
    <submittedName>
        <fullName evidence="2">Uncharacterized protein</fullName>
    </submittedName>
</protein>
<feature type="compositionally biased region" description="Polar residues" evidence="1">
    <location>
        <begin position="520"/>
        <end position="532"/>
    </location>
</feature>
<keyword evidence="3" id="KW-1185">Reference proteome</keyword>
<feature type="compositionally biased region" description="Polar residues" evidence="1">
    <location>
        <begin position="968"/>
        <end position="977"/>
    </location>
</feature>
<feature type="compositionally biased region" description="Basic and acidic residues" evidence="1">
    <location>
        <begin position="358"/>
        <end position="373"/>
    </location>
</feature>
<dbReference type="EMBL" id="KQ241725">
    <property type="protein sequence ID" value="KNC85030.1"/>
    <property type="molecule type" value="Genomic_DNA"/>
</dbReference>
<feature type="region of interest" description="Disordered" evidence="1">
    <location>
        <begin position="436"/>
        <end position="585"/>
    </location>
</feature>
<feature type="region of interest" description="Disordered" evidence="1">
    <location>
        <begin position="935"/>
        <end position="1065"/>
    </location>
</feature>
<feature type="region of interest" description="Disordered" evidence="1">
    <location>
        <begin position="1"/>
        <end position="26"/>
    </location>
</feature>
<feature type="compositionally biased region" description="Low complexity" evidence="1">
    <location>
        <begin position="978"/>
        <end position="1001"/>
    </location>
</feature>
<dbReference type="RefSeq" id="XP_014158932.1">
    <property type="nucleotide sequence ID" value="XM_014303457.1"/>
</dbReference>
<proteinExistence type="predicted"/>
<evidence type="ECO:0000256" key="1">
    <source>
        <dbReference type="SAM" id="MobiDB-lite"/>
    </source>
</evidence>
<accession>A0A0L0G7Q7</accession>
<dbReference type="GeneID" id="25903288"/>
<feature type="compositionally biased region" description="Acidic residues" evidence="1">
    <location>
        <begin position="84"/>
        <end position="93"/>
    </location>
</feature>
<feature type="compositionally biased region" description="Basic and acidic residues" evidence="1">
    <location>
        <begin position="469"/>
        <end position="481"/>
    </location>
</feature>
<name>A0A0L0G7Q7_9EUKA</name>
<sequence length="1065" mass="117986">MSKMRFHNPPVKHVESPDYPSDDDLSESLVEQGVTGIHMEVPVTSFQMGSTTIKQAYTDMVVYSLLEDSDGTARAPRKAAEVTIESDLDDNEEASVKHESNESDPMENCPEPLVQREVHYISWHLFENGSHFPAAMVSLLLIEFRATKDDLDHSSGAIQDPIKPLIPYEDISALDLRIIGAGDGDTLHRPYAQLTIEISDPPDVQHLVPTNESVGLCNCGEGDLETIQDRVADTLFERSPTEMGGTHLRTGFVSVGAEYARTAIERTRSAVVQNTETDIVEQDSTPECGVSRTQSAIPRMGMCLGESDDSCMAEDAQGVSADVSERNGSAQIRTSIEANGTPPTSFSETVARQSCAESAHEASPKVDHADKSTSARAIEQDAGVQRGQNIAYLEATPDDPNAGLGEEMAAIITKVEDATRAGYVKLQDMVASVDAESDDAESYHRTQPGTSPKSPVHRVIDPRNGSNRCSDRAADVSERRAVCRPPGSELGVENESIPRTDENVGIKPTPDDVQAHIEDIQQSESSNVITDSESSHFRHREPAHDLRNGNDKQERTPHNTTSPGEMAASVDGQISGDQQQDDRSAQCNCAANAHRRKISSHTIKEVAKAFWTKPTINKGKVKQHVAFFLKRLHNHFTDSRSPKNRNIARDMRRANQISHVCQQAQPHSYVITTTVGIADIGPMAIIIDQLTEISFRNKHGRIVKRGISVSCLAVNNYSVANLFKYKIPYSQLSWALWQLYHYIDVVPQFIRWNVSEALALVDALVYGYLHKFDKWLTAFTTDFFLQYRPLYVIAVPLINRIYSPLRTCWFAVKSFFDLGLYASFSRLRTAIWAFCSIGMGPIFYLLDLVKTLLTPFLTIFGMIMAPLNRAAQYSFVTETERMTKIWRVISSQAQIVIYAVPNLLKRIFNTILRKQVEVGDIDHMDPLLKKLLENDLPHKRSSTPDGRHLQTPDNLDADMGKRVPTYPTLASSNPSDQYSDTGYSSASSRSSISGLGSSSYGTNGTSLHRRNIMSNIAIRNANSPRRSPFGSPKPRHHSRSQRKATVYAANESNTKFAANDMESGS</sequence>
<feature type="compositionally biased region" description="Basic residues" evidence="1">
    <location>
        <begin position="1033"/>
        <end position="1042"/>
    </location>
</feature>
<dbReference type="AlphaFoldDB" id="A0A0L0G7Q7"/>
<feature type="compositionally biased region" description="Polar residues" evidence="1">
    <location>
        <begin position="1050"/>
        <end position="1065"/>
    </location>
</feature>
<reference evidence="2 3" key="1">
    <citation type="submission" date="2011-02" db="EMBL/GenBank/DDBJ databases">
        <title>The Genome Sequence of Sphaeroforma arctica JP610.</title>
        <authorList>
            <consortium name="The Broad Institute Genome Sequencing Platform"/>
            <person name="Russ C."/>
            <person name="Cuomo C."/>
            <person name="Young S.K."/>
            <person name="Zeng Q."/>
            <person name="Gargeya S."/>
            <person name="Alvarado L."/>
            <person name="Berlin A."/>
            <person name="Chapman S.B."/>
            <person name="Chen Z."/>
            <person name="Freedman E."/>
            <person name="Gellesch M."/>
            <person name="Goldberg J."/>
            <person name="Griggs A."/>
            <person name="Gujja S."/>
            <person name="Heilman E."/>
            <person name="Heiman D."/>
            <person name="Howarth C."/>
            <person name="Mehta T."/>
            <person name="Neiman D."/>
            <person name="Pearson M."/>
            <person name="Roberts A."/>
            <person name="Saif S."/>
            <person name="Shea T."/>
            <person name="Shenoy N."/>
            <person name="Sisk P."/>
            <person name="Stolte C."/>
            <person name="Sykes S."/>
            <person name="White J."/>
            <person name="Yandava C."/>
            <person name="Burger G."/>
            <person name="Gray M.W."/>
            <person name="Holland P.W.H."/>
            <person name="King N."/>
            <person name="Lang F.B.F."/>
            <person name="Roger A.J."/>
            <person name="Ruiz-Trillo I."/>
            <person name="Haas B."/>
            <person name="Nusbaum C."/>
            <person name="Birren B."/>
        </authorList>
    </citation>
    <scope>NUCLEOTIDE SEQUENCE [LARGE SCALE GENOMIC DNA]</scope>
    <source>
        <strain evidence="2 3">JP610</strain>
    </source>
</reference>
<dbReference type="Proteomes" id="UP000054560">
    <property type="component" value="Unassembled WGS sequence"/>
</dbReference>
<gene>
    <name evidence="2" type="ORF">SARC_02784</name>
</gene>
<organism evidence="2 3">
    <name type="scientific">Sphaeroforma arctica JP610</name>
    <dbReference type="NCBI Taxonomy" id="667725"/>
    <lineage>
        <taxon>Eukaryota</taxon>
        <taxon>Ichthyosporea</taxon>
        <taxon>Ichthyophonida</taxon>
        <taxon>Sphaeroforma</taxon>
    </lineage>
</organism>
<feature type="compositionally biased region" description="Polar residues" evidence="1">
    <location>
        <begin position="336"/>
        <end position="356"/>
    </location>
</feature>
<feature type="region of interest" description="Disordered" evidence="1">
    <location>
        <begin position="72"/>
        <end position="109"/>
    </location>
</feature>
<evidence type="ECO:0000313" key="2">
    <source>
        <dbReference type="EMBL" id="KNC85030.1"/>
    </source>
</evidence>
<feature type="compositionally biased region" description="Basic and acidic residues" evidence="1">
    <location>
        <begin position="496"/>
        <end position="519"/>
    </location>
</feature>
<feature type="compositionally biased region" description="Basic and acidic residues" evidence="1">
    <location>
        <begin position="533"/>
        <end position="557"/>
    </location>
</feature>
<evidence type="ECO:0000313" key="3">
    <source>
        <dbReference type="Proteomes" id="UP000054560"/>
    </source>
</evidence>
<feature type="region of interest" description="Disordered" evidence="1">
    <location>
        <begin position="336"/>
        <end position="383"/>
    </location>
</feature>